<dbReference type="SUPFAM" id="SSF46689">
    <property type="entry name" value="Homeodomain-like"/>
    <property type="match status" value="1"/>
</dbReference>
<dbReference type="Pfam" id="PF00440">
    <property type="entry name" value="TetR_N"/>
    <property type="match status" value="1"/>
</dbReference>
<keyword evidence="3" id="KW-0804">Transcription</keyword>
<dbReference type="Gene3D" id="1.10.357.10">
    <property type="entry name" value="Tetracycline Repressor, domain 2"/>
    <property type="match status" value="1"/>
</dbReference>
<feature type="DNA-binding region" description="H-T-H motif" evidence="4">
    <location>
        <begin position="42"/>
        <end position="61"/>
    </location>
</feature>
<dbReference type="GO" id="GO:0003700">
    <property type="term" value="F:DNA-binding transcription factor activity"/>
    <property type="evidence" value="ECO:0007669"/>
    <property type="project" value="TreeGrafter"/>
</dbReference>
<dbReference type="PANTHER" id="PTHR30055:SF234">
    <property type="entry name" value="HTH-TYPE TRANSCRIPTIONAL REGULATOR BETI"/>
    <property type="match status" value="1"/>
</dbReference>
<proteinExistence type="predicted"/>
<evidence type="ECO:0000256" key="1">
    <source>
        <dbReference type="ARBA" id="ARBA00023015"/>
    </source>
</evidence>
<dbReference type="InterPro" id="IPR001647">
    <property type="entry name" value="HTH_TetR"/>
</dbReference>
<evidence type="ECO:0000256" key="2">
    <source>
        <dbReference type="ARBA" id="ARBA00023125"/>
    </source>
</evidence>
<sequence>MAEDVKRAYRSDLRRDQARDTRRRIVAAASELFVAGGYAGTTVDAIAEAAGVSRKTVFGAVGGKAELLATALNWAVAGDDEPVPLADRAEVRELLARENPHALIDGWVEVLVGVDARVGELFAALEHAATTDEVARALLTTLNAQRREGARAVVDALAALGALDDGLTRAEAVDVACLFADPVFHRRLVGARRWSIKRFTAWLAGTLHGQLLNG</sequence>
<comment type="caution">
    <text evidence="6">The sequence shown here is derived from an EMBL/GenBank/DDBJ whole genome shotgun (WGS) entry which is preliminary data.</text>
</comment>
<dbReference type="PANTHER" id="PTHR30055">
    <property type="entry name" value="HTH-TYPE TRANSCRIPTIONAL REGULATOR RUTR"/>
    <property type="match status" value="1"/>
</dbReference>
<dbReference type="Proteomes" id="UP000550501">
    <property type="component" value="Unassembled WGS sequence"/>
</dbReference>
<protein>
    <submittedName>
        <fullName evidence="6">AcrR family transcriptional regulator</fullName>
    </submittedName>
</protein>
<dbReference type="RefSeq" id="WP_183471684.1">
    <property type="nucleotide sequence ID" value="NZ_JACHVU010000011.1"/>
</dbReference>
<dbReference type="AlphaFoldDB" id="A0A839QEX5"/>
<dbReference type="InterPro" id="IPR050109">
    <property type="entry name" value="HTH-type_TetR-like_transc_reg"/>
</dbReference>
<evidence type="ECO:0000313" key="7">
    <source>
        <dbReference type="Proteomes" id="UP000550501"/>
    </source>
</evidence>
<dbReference type="InterPro" id="IPR009057">
    <property type="entry name" value="Homeodomain-like_sf"/>
</dbReference>
<evidence type="ECO:0000313" key="6">
    <source>
        <dbReference type="EMBL" id="MBB2992706.1"/>
    </source>
</evidence>
<keyword evidence="2 4" id="KW-0238">DNA-binding</keyword>
<evidence type="ECO:0000256" key="3">
    <source>
        <dbReference type="ARBA" id="ARBA00023163"/>
    </source>
</evidence>
<evidence type="ECO:0000259" key="5">
    <source>
        <dbReference type="PROSITE" id="PS50977"/>
    </source>
</evidence>
<dbReference type="PROSITE" id="PS50977">
    <property type="entry name" value="HTH_TETR_2"/>
    <property type="match status" value="1"/>
</dbReference>
<dbReference type="PRINTS" id="PR00455">
    <property type="entry name" value="HTHTETR"/>
</dbReference>
<evidence type="ECO:0000256" key="4">
    <source>
        <dbReference type="PROSITE-ProRule" id="PRU00335"/>
    </source>
</evidence>
<accession>A0A839QEX5</accession>
<reference evidence="6 7" key="1">
    <citation type="submission" date="2020-08" db="EMBL/GenBank/DDBJ databases">
        <title>The Agave Microbiome: Exploring the role of microbial communities in plant adaptations to desert environments.</title>
        <authorList>
            <person name="Partida-Martinez L.P."/>
        </authorList>
    </citation>
    <scope>NUCLEOTIDE SEQUENCE [LARGE SCALE GENOMIC DNA]</scope>
    <source>
        <strain evidence="6 7">AT2.18</strain>
    </source>
</reference>
<keyword evidence="1" id="KW-0805">Transcription regulation</keyword>
<organism evidence="6 7">
    <name type="scientific">Mycolicibacterium iranicum</name>
    <name type="common">Mycobacterium iranicum</name>
    <dbReference type="NCBI Taxonomy" id="912594"/>
    <lineage>
        <taxon>Bacteria</taxon>
        <taxon>Bacillati</taxon>
        <taxon>Actinomycetota</taxon>
        <taxon>Actinomycetes</taxon>
        <taxon>Mycobacteriales</taxon>
        <taxon>Mycobacteriaceae</taxon>
        <taxon>Mycolicibacterium</taxon>
    </lineage>
</organism>
<name>A0A839QEX5_MYCIR</name>
<dbReference type="Gene3D" id="1.10.10.60">
    <property type="entry name" value="Homeodomain-like"/>
    <property type="match status" value="1"/>
</dbReference>
<dbReference type="EMBL" id="JACHVU010000011">
    <property type="protein sequence ID" value="MBB2992706.1"/>
    <property type="molecule type" value="Genomic_DNA"/>
</dbReference>
<keyword evidence="7" id="KW-1185">Reference proteome</keyword>
<dbReference type="GO" id="GO:0000976">
    <property type="term" value="F:transcription cis-regulatory region binding"/>
    <property type="evidence" value="ECO:0007669"/>
    <property type="project" value="TreeGrafter"/>
</dbReference>
<feature type="domain" description="HTH tetR-type" evidence="5">
    <location>
        <begin position="19"/>
        <end position="79"/>
    </location>
</feature>
<gene>
    <name evidence="6" type="ORF">FHR72_004210</name>
</gene>